<gene>
    <name evidence="1" type="ORF">CF392_16365</name>
</gene>
<evidence type="ECO:0000313" key="2">
    <source>
        <dbReference type="Proteomes" id="UP000218332"/>
    </source>
</evidence>
<name>A0A2A2HZV8_9GAMM</name>
<reference evidence="1 2" key="1">
    <citation type="submission" date="2017-07" db="EMBL/GenBank/DDBJ databases">
        <title>Tamlnaduibacter salinus (Mi-7) genome sequencing.</title>
        <authorList>
            <person name="Verma A."/>
            <person name="Krishnamurthi S."/>
        </authorList>
    </citation>
    <scope>NUCLEOTIDE SEQUENCE [LARGE SCALE GENOMIC DNA]</scope>
    <source>
        <strain evidence="1 2">Mi-7</strain>
    </source>
</reference>
<organism evidence="1 2">
    <name type="scientific">Tamilnaduibacter salinus</name>
    <dbReference type="NCBI Taxonomy" id="1484056"/>
    <lineage>
        <taxon>Bacteria</taxon>
        <taxon>Pseudomonadati</taxon>
        <taxon>Pseudomonadota</taxon>
        <taxon>Gammaproteobacteria</taxon>
        <taxon>Pseudomonadales</taxon>
        <taxon>Marinobacteraceae</taxon>
        <taxon>Tamilnaduibacter</taxon>
    </lineage>
</organism>
<dbReference type="Proteomes" id="UP000218332">
    <property type="component" value="Unassembled WGS sequence"/>
</dbReference>
<proteinExistence type="predicted"/>
<accession>A0A2A2HZV8</accession>
<keyword evidence="2" id="KW-1185">Reference proteome</keyword>
<dbReference type="EMBL" id="NMPM01000187">
    <property type="protein sequence ID" value="PAV24425.1"/>
    <property type="molecule type" value="Genomic_DNA"/>
</dbReference>
<dbReference type="AlphaFoldDB" id="A0A2A2HZV8"/>
<sequence>MVIEAGQSYAGKVGKVFTNSSQGNGAATSWYRLEGASGEVTITVSDYVADGGGGGLGIEVFSGDADRDVPGDLNSLSKDAFSNPDGSASPLTLRFSRLGSVLFRSDHQPVLGFQASQ</sequence>
<protein>
    <submittedName>
        <fullName evidence="1">Uncharacterized protein</fullName>
    </submittedName>
</protein>
<comment type="caution">
    <text evidence="1">The sequence shown here is derived from an EMBL/GenBank/DDBJ whole genome shotgun (WGS) entry which is preliminary data.</text>
</comment>
<evidence type="ECO:0000313" key="1">
    <source>
        <dbReference type="EMBL" id="PAV24425.1"/>
    </source>
</evidence>